<dbReference type="RefSeq" id="WP_076941617.1">
    <property type="nucleotide sequence ID" value="NZ_MOXD01000003.1"/>
</dbReference>
<name>A0A1S8CP01_9GAMM</name>
<keyword evidence="2" id="KW-1185">Reference proteome</keyword>
<proteinExistence type="predicted"/>
<dbReference type="OrthoDB" id="9996456at2"/>
<dbReference type="EMBL" id="MOXD01000003">
    <property type="protein sequence ID" value="OMQ24735.1"/>
    <property type="molecule type" value="Genomic_DNA"/>
</dbReference>
<evidence type="ECO:0000313" key="2">
    <source>
        <dbReference type="Proteomes" id="UP000216021"/>
    </source>
</evidence>
<accession>A0A1S8CP01</accession>
<organism evidence="1 2">
    <name type="scientific">Serratia oryzae</name>
    <dbReference type="NCBI Taxonomy" id="2034155"/>
    <lineage>
        <taxon>Bacteria</taxon>
        <taxon>Pseudomonadati</taxon>
        <taxon>Pseudomonadota</taxon>
        <taxon>Gammaproteobacteria</taxon>
        <taxon>Enterobacterales</taxon>
        <taxon>Yersiniaceae</taxon>
        <taxon>Serratia</taxon>
    </lineage>
</organism>
<evidence type="ECO:0000313" key="1">
    <source>
        <dbReference type="EMBL" id="OMQ24735.1"/>
    </source>
</evidence>
<reference evidence="1 2" key="1">
    <citation type="submission" date="2016-11" db="EMBL/GenBank/DDBJ databases">
        <title>Rahnella oryzae sp. nov., isolated from rice root.</title>
        <authorList>
            <person name="Zhang X.-X."/>
            <person name="Zhang J."/>
        </authorList>
    </citation>
    <scope>NUCLEOTIDE SEQUENCE [LARGE SCALE GENOMIC DNA]</scope>
    <source>
        <strain evidence="1 2">J11-6</strain>
    </source>
</reference>
<sequence length="152" mass="17770">MTNSDVISVLSIFKKSRELLISRTIEQSPDFYRGLFDYEENSSALSLLFEKEKTIFINHHFDQIDEISKSKTTFYFFKTGVEKLFSSLSNGESVTIESEQFIQRMSEKLSILDSLLKIENKSENGLNTLRYHMSRDSRIFEREISKLTNNTK</sequence>
<dbReference type="AlphaFoldDB" id="A0A1S8CP01"/>
<protein>
    <submittedName>
        <fullName evidence="1">Uncharacterized protein</fullName>
    </submittedName>
</protein>
<comment type="caution">
    <text evidence="1">The sequence shown here is derived from an EMBL/GenBank/DDBJ whole genome shotgun (WGS) entry which is preliminary data.</text>
</comment>
<dbReference type="Proteomes" id="UP000216021">
    <property type="component" value="Unassembled WGS sequence"/>
</dbReference>
<dbReference type="STRING" id="2034155.BMI79_07905"/>
<gene>
    <name evidence="1" type="ORF">BMI79_07905</name>
</gene>